<protein>
    <submittedName>
        <fullName evidence="2">GCN5 family N-acetyltransferase</fullName>
    </submittedName>
</protein>
<dbReference type="EMBL" id="CP014945">
    <property type="protein sequence ID" value="AMT98050.1"/>
    <property type="molecule type" value="Genomic_DNA"/>
</dbReference>
<dbReference type="PANTHER" id="PTHR43792:SF1">
    <property type="entry name" value="N-ACETYLTRANSFERASE DOMAIN-CONTAINING PROTEIN"/>
    <property type="match status" value="1"/>
</dbReference>
<gene>
    <name evidence="2" type="ORF">A3K91_2478</name>
</gene>
<feature type="domain" description="N-acetyltransferase" evidence="1">
    <location>
        <begin position="9"/>
        <end position="156"/>
    </location>
</feature>
<organism evidence="2 3">
    <name type="scientific">Psychrobacter alimentarius</name>
    <dbReference type="NCBI Taxonomy" id="261164"/>
    <lineage>
        <taxon>Bacteria</taxon>
        <taxon>Pseudomonadati</taxon>
        <taxon>Pseudomonadota</taxon>
        <taxon>Gammaproteobacteria</taxon>
        <taxon>Moraxellales</taxon>
        <taxon>Moraxellaceae</taxon>
        <taxon>Psychrobacter</taxon>
    </lineage>
</organism>
<dbReference type="RefSeq" id="WP_062845549.1">
    <property type="nucleotide sequence ID" value="NZ_CP014945.1"/>
</dbReference>
<evidence type="ECO:0000313" key="2">
    <source>
        <dbReference type="EMBL" id="AMT98050.1"/>
    </source>
</evidence>
<proteinExistence type="predicted"/>
<dbReference type="Proteomes" id="UP000076104">
    <property type="component" value="Chromosome"/>
</dbReference>
<name>A0ABM6A1B9_9GAMM</name>
<accession>A0ABM6A1B9</accession>
<dbReference type="PROSITE" id="PS51186">
    <property type="entry name" value="GNAT"/>
    <property type="match status" value="1"/>
</dbReference>
<keyword evidence="3" id="KW-1185">Reference proteome</keyword>
<dbReference type="InterPro" id="IPR016181">
    <property type="entry name" value="Acyl_CoA_acyltransferase"/>
</dbReference>
<sequence length="182" mass="20762">MTTIHTPRLILRDFAEHDAADLLAYLSNPIPSCFAGDKITSIDEALTKIAKRQKVGDYIAVCLKDSDKLIGEIFFIKEEPDTYSVGWNFNEHFHGKGYASESARAFIDFLFTEQDARRIYTYVEVDNTASQKLCERLGFRQEGHFVEFISFIKNADGTPKYEDTLQYAILKKEWIANNDAAS</sequence>
<dbReference type="Pfam" id="PF13302">
    <property type="entry name" value="Acetyltransf_3"/>
    <property type="match status" value="1"/>
</dbReference>
<dbReference type="InterPro" id="IPR051531">
    <property type="entry name" value="N-acetyltransferase"/>
</dbReference>
<evidence type="ECO:0000313" key="3">
    <source>
        <dbReference type="Proteomes" id="UP000076104"/>
    </source>
</evidence>
<dbReference type="InterPro" id="IPR000182">
    <property type="entry name" value="GNAT_dom"/>
</dbReference>
<dbReference type="PANTHER" id="PTHR43792">
    <property type="entry name" value="GNAT FAMILY, PUTATIVE (AFU_ORTHOLOGUE AFUA_3G00765)-RELATED-RELATED"/>
    <property type="match status" value="1"/>
</dbReference>
<dbReference type="Gene3D" id="3.40.630.30">
    <property type="match status" value="1"/>
</dbReference>
<dbReference type="SUPFAM" id="SSF55729">
    <property type="entry name" value="Acyl-CoA N-acyltransferases (Nat)"/>
    <property type="match status" value="1"/>
</dbReference>
<dbReference type="GeneID" id="33058687"/>
<reference evidence="2 3" key="1">
    <citation type="submission" date="2016-03" db="EMBL/GenBank/DDBJ databases">
        <title>Genome sequencing of Psychrobacter alimentarius PAMC 27889.</title>
        <authorList>
            <person name="Lee J."/>
            <person name="Kim O.-S."/>
        </authorList>
    </citation>
    <scope>NUCLEOTIDE SEQUENCE [LARGE SCALE GENOMIC DNA]</scope>
    <source>
        <strain evidence="2 3">PAMC 27889</strain>
    </source>
</reference>
<evidence type="ECO:0000259" key="1">
    <source>
        <dbReference type="PROSITE" id="PS51186"/>
    </source>
</evidence>